<keyword evidence="3" id="KW-1185">Reference proteome</keyword>
<name>A0A3B6H043_WHEAT</name>
<keyword evidence="1" id="KW-0808">Transferase</keyword>
<dbReference type="Gramene" id="TraesROB_scaffold_041418_01G000100.1">
    <property type="protein sequence ID" value="TraesROB_scaffold_041418_01G000100.1"/>
    <property type="gene ID" value="TraesROB_scaffold_041418_01G000100"/>
</dbReference>
<sequence length="462" mass="49397">MEASAVRQRNMEASSADTVRIVSRRMVRPSHGAMPVQPSEDIHLTPWDLCCIGMEYIQRGVLLSKPTAGGEMSCLVDTLASSLARALGRYYHLAGRLAVEEHGDRTIIVPLRCTGEGAELVHAAAPGVAVADIVGSVYTPSPVVWGFFPLNGLRGADAAIVSLPVLWAQVTELADDIFIGMSMNHSVGDGTSFSELFNAWSAINRGDKRMGEMVSTPARVHRRWFVDTSPVPIPFPFSKLQDVVQRFELPPVREGFFSFSAASVKKLKARANDEMAAGAAISSLQALLAHLWRAVSRARRLPPVQETLCAVTVGCRGRMRGIPADYLGNAIEIRVAGCTVGEILDNGLGWTAWQLNSVVGSFDEAGVQELKKLMEEANDGTLTPMLAAAAPRSSSRCRSSARCTVAPAAAPRPGEAAPAAARQLGGPARQLPLQVVGPARRLPLQLLGPGRRLPLQLGGPPR</sequence>
<protein>
    <recommendedName>
        <fullName evidence="4">Acetyltransferase</fullName>
    </recommendedName>
</protein>
<dbReference type="AlphaFoldDB" id="A0A3B6H043"/>
<dbReference type="Proteomes" id="UP000019116">
    <property type="component" value="Chromosome 3D"/>
</dbReference>
<dbReference type="OrthoDB" id="620762at2759"/>
<dbReference type="PANTHER" id="PTHR31896">
    <property type="entry name" value="FAMILY REGULATORY PROTEIN, PUTATIVE (AFU_ORTHOLOGUE AFUA_3G14730)-RELATED"/>
    <property type="match status" value="1"/>
</dbReference>
<organism evidence="2">
    <name type="scientific">Triticum aestivum</name>
    <name type="common">Wheat</name>
    <dbReference type="NCBI Taxonomy" id="4565"/>
    <lineage>
        <taxon>Eukaryota</taxon>
        <taxon>Viridiplantae</taxon>
        <taxon>Streptophyta</taxon>
        <taxon>Embryophyta</taxon>
        <taxon>Tracheophyta</taxon>
        <taxon>Spermatophyta</taxon>
        <taxon>Magnoliopsida</taxon>
        <taxon>Liliopsida</taxon>
        <taxon>Poales</taxon>
        <taxon>Poaceae</taxon>
        <taxon>BOP clade</taxon>
        <taxon>Pooideae</taxon>
        <taxon>Triticodae</taxon>
        <taxon>Triticeae</taxon>
        <taxon>Triticinae</taxon>
        <taxon>Triticum</taxon>
    </lineage>
</organism>
<dbReference type="Gramene" id="TraesCS3D02G395300.1">
    <property type="protein sequence ID" value="TraesCS3D02G395300.1"/>
    <property type="gene ID" value="TraesCS3D02G395300"/>
</dbReference>
<dbReference type="Gramene" id="TraesARI3D03G01986000.1">
    <property type="protein sequence ID" value="TraesARI3D03G01986000.1"/>
    <property type="gene ID" value="TraesARI3D03G01986000"/>
</dbReference>
<dbReference type="Gramene" id="TraesWEE_scaffold_055002_01G000100.1">
    <property type="protein sequence ID" value="TraesWEE_scaffold_055002_01G000100.1"/>
    <property type="gene ID" value="TraesWEE_scaffold_055002_01G000100"/>
</dbReference>
<proteinExistence type="predicted"/>
<evidence type="ECO:0008006" key="4">
    <source>
        <dbReference type="Google" id="ProtNLM"/>
    </source>
</evidence>
<dbReference type="InterPro" id="IPR051283">
    <property type="entry name" value="Sec_Metabolite_Acyltrans"/>
</dbReference>
<dbReference type="Gramene" id="TraesCAD_scaffold_052675_01G000100.1">
    <property type="protein sequence ID" value="TraesCAD_scaffold_052675_01G000100.1"/>
    <property type="gene ID" value="TraesCAD_scaffold_052675_01G000100"/>
</dbReference>
<dbReference type="Gramene" id="TraesCLE_scaffold_082734_01G000100.1">
    <property type="protein sequence ID" value="TraesCLE_scaffold_082734_01G000100.1"/>
    <property type="gene ID" value="TraesCLE_scaffold_082734_01G000100"/>
</dbReference>
<dbReference type="GO" id="GO:0005737">
    <property type="term" value="C:cytoplasm"/>
    <property type="evidence" value="ECO:0000318"/>
    <property type="project" value="GO_Central"/>
</dbReference>
<evidence type="ECO:0000313" key="3">
    <source>
        <dbReference type="Proteomes" id="UP000019116"/>
    </source>
</evidence>
<evidence type="ECO:0000256" key="1">
    <source>
        <dbReference type="ARBA" id="ARBA00022679"/>
    </source>
</evidence>
<dbReference type="SMR" id="A0A3B6H043"/>
<dbReference type="InterPro" id="IPR023213">
    <property type="entry name" value="CAT-like_dom_sf"/>
</dbReference>
<reference evidence="2" key="2">
    <citation type="submission" date="2018-10" db="UniProtKB">
        <authorList>
            <consortium name="EnsemblPlants"/>
        </authorList>
    </citation>
    <scope>IDENTIFICATION</scope>
</reference>
<dbReference type="Pfam" id="PF02458">
    <property type="entry name" value="Transferase"/>
    <property type="match status" value="1"/>
</dbReference>
<dbReference type="GO" id="GO:0016747">
    <property type="term" value="F:acyltransferase activity, transferring groups other than amino-acyl groups"/>
    <property type="evidence" value="ECO:0000318"/>
    <property type="project" value="GO_Central"/>
</dbReference>
<accession>A0A3B6H043</accession>
<reference evidence="2" key="1">
    <citation type="submission" date="2018-08" db="EMBL/GenBank/DDBJ databases">
        <authorList>
            <person name="Rossello M."/>
        </authorList>
    </citation>
    <scope>NUCLEOTIDE SEQUENCE [LARGE SCALE GENOMIC DNA]</scope>
    <source>
        <strain evidence="2">cv. Chinese Spring</strain>
    </source>
</reference>
<dbReference type="Gramene" id="TraesKAR3D01G0369680.1">
    <property type="protein sequence ID" value="cds.TraesKAR3D01G0369680.1"/>
    <property type="gene ID" value="TraesKAR3D01G0369680"/>
</dbReference>
<dbReference type="Gene3D" id="3.30.559.10">
    <property type="entry name" value="Chloramphenicol acetyltransferase-like domain"/>
    <property type="match status" value="2"/>
</dbReference>
<dbReference type="EnsemblPlants" id="TraesCS3D02G395300.1">
    <property type="protein sequence ID" value="TraesCS3D02G395300.1"/>
    <property type="gene ID" value="TraesCS3D02G395300"/>
</dbReference>
<dbReference type="Gramene" id="TraesCS3D03G0872700.1">
    <property type="protein sequence ID" value="TraesCS3D03G0872700.1.CDS"/>
    <property type="gene ID" value="TraesCS3D03G0872700"/>
</dbReference>
<evidence type="ECO:0000313" key="2">
    <source>
        <dbReference type="EnsemblPlants" id="TraesCS3D02G395300.1"/>
    </source>
</evidence>
<dbReference type="STRING" id="4565.A0A3B6H043"/>
<dbReference type="PANTHER" id="PTHR31896:SF9">
    <property type="entry name" value="OS08G0111500 PROTEIN"/>
    <property type="match status" value="1"/>
</dbReference>